<evidence type="ECO:0000313" key="2">
    <source>
        <dbReference type="Proteomes" id="UP001164929"/>
    </source>
</evidence>
<keyword evidence="2" id="KW-1185">Reference proteome</keyword>
<dbReference type="EMBL" id="JAQIZT010000019">
    <property type="protein sequence ID" value="KAJ6952445.1"/>
    <property type="molecule type" value="Genomic_DNA"/>
</dbReference>
<organism evidence="1 2">
    <name type="scientific">Populus alba x Populus x berolinensis</name>
    <dbReference type="NCBI Taxonomy" id="444605"/>
    <lineage>
        <taxon>Eukaryota</taxon>
        <taxon>Viridiplantae</taxon>
        <taxon>Streptophyta</taxon>
        <taxon>Embryophyta</taxon>
        <taxon>Tracheophyta</taxon>
        <taxon>Spermatophyta</taxon>
        <taxon>Magnoliopsida</taxon>
        <taxon>eudicotyledons</taxon>
        <taxon>Gunneridae</taxon>
        <taxon>Pentapetalae</taxon>
        <taxon>rosids</taxon>
        <taxon>fabids</taxon>
        <taxon>Malpighiales</taxon>
        <taxon>Salicaceae</taxon>
        <taxon>Saliceae</taxon>
        <taxon>Populus</taxon>
    </lineage>
</organism>
<comment type="caution">
    <text evidence="1">The sequence shown here is derived from an EMBL/GenBank/DDBJ whole genome shotgun (WGS) entry which is preliminary data.</text>
</comment>
<accession>A0AAD6LB79</accession>
<protein>
    <submittedName>
        <fullName evidence="1">Uncharacterized protein</fullName>
    </submittedName>
</protein>
<dbReference type="Proteomes" id="UP001164929">
    <property type="component" value="Chromosome 19"/>
</dbReference>
<proteinExistence type="predicted"/>
<reference evidence="1" key="1">
    <citation type="journal article" date="2023" name="Mol. Ecol. Resour.">
        <title>Chromosome-level genome assembly of a triploid poplar Populus alba 'Berolinensis'.</title>
        <authorList>
            <person name="Chen S."/>
            <person name="Yu Y."/>
            <person name="Wang X."/>
            <person name="Wang S."/>
            <person name="Zhang T."/>
            <person name="Zhou Y."/>
            <person name="He R."/>
            <person name="Meng N."/>
            <person name="Wang Y."/>
            <person name="Liu W."/>
            <person name="Liu Z."/>
            <person name="Liu J."/>
            <person name="Guo Q."/>
            <person name="Huang H."/>
            <person name="Sederoff R.R."/>
            <person name="Wang G."/>
            <person name="Qu G."/>
            <person name="Chen S."/>
        </authorList>
    </citation>
    <scope>NUCLEOTIDE SEQUENCE</scope>
    <source>
        <strain evidence="1">SC-2020</strain>
    </source>
</reference>
<name>A0AAD6LB79_9ROSI</name>
<sequence length="55" mass="5537">MVAGLGGAAAGLADSLLVVHNVVAVSGVSLLEQEKQSCCEQRRRGGGRCLAAGRD</sequence>
<evidence type="ECO:0000313" key="1">
    <source>
        <dbReference type="EMBL" id="KAJ6952445.1"/>
    </source>
</evidence>
<gene>
    <name evidence="1" type="ORF">NC653_041550</name>
</gene>
<dbReference type="AlphaFoldDB" id="A0AAD6LB79"/>